<dbReference type="GO" id="GO:0017061">
    <property type="term" value="F:S-methyl-5-thioadenosine phosphorylase activity"/>
    <property type="evidence" value="ECO:0007669"/>
    <property type="project" value="UniProtKB-EC"/>
</dbReference>
<dbReference type="FunFam" id="3.40.50.1580:FF:000020">
    <property type="entry name" value="S-methyl-5'-thioadenosine phosphorylase"/>
    <property type="match status" value="1"/>
</dbReference>
<dbReference type="PROSITE" id="PS01240">
    <property type="entry name" value="PNP_MTAP_2"/>
    <property type="match status" value="1"/>
</dbReference>
<keyword evidence="4 6" id="KW-0660">Purine salvage</keyword>
<evidence type="ECO:0000256" key="6">
    <source>
        <dbReference type="HAMAP-Rule" id="MF_03155"/>
    </source>
</evidence>
<dbReference type="OrthoDB" id="431409at2759"/>
<reference evidence="8" key="1">
    <citation type="submission" date="2022-11" db="EMBL/GenBank/DDBJ databases">
        <authorList>
            <person name="Kikuchi T."/>
        </authorList>
    </citation>
    <scope>NUCLEOTIDE SEQUENCE</scope>
    <source>
        <strain evidence="8">PS1010</strain>
    </source>
</reference>
<feature type="binding site" evidence="6">
    <location>
        <begin position="85"/>
        <end position="86"/>
    </location>
    <ligand>
        <name>phosphate</name>
        <dbReference type="ChEBI" id="CHEBI:43474"/>
    </ligand>
</feature>
<dbReference type="CDD" id="cd09010">
    <property type="entry name" value="MTAP_SsMTAPII_like_MTIP"/>
    <property type="match status" value="1"/>
</dbReference>
<evidence type="ECO:0000256" key="3">
    <source>
        <dbReference type="ARBA" id="ARBA00022679"/>
    </source>
</evidence>
<gene>
    <name evidence="8" type="ORF">CAMP_LOCUS4470</name>
</gene>
<comment type="caution">
    <text evidence="8">The sequence shown here is derived from an EMBL/GenBank/DDBJ whole genome shotgun (WGS) entry which is preliminary data.</text>
</comment>
<evidence type="ECO:0000256" key="4">
    <source>
        <dbReference type="ARBA" id="ARBA00022726"/>
    </source>
</evidence>
<evidence type="ECO:0000256" key="2">
    <source>
        <dbReference type="ARBA" id="ARBA00022676"/>
    </source>
</evidence>
<feature type="binding site" evidence="6">
    <location>
        <position position="189"/>
    </location>
    <ligand>
        <name>phosphate</name>
        <dbReference type="ChEBI" id="CHEBI:43474"/>
    </ligand>
</feature>
<sequence>MVKIGIIGGSGLEDPKILQNPTNVNVETPYGSPSDQLVEGTINGVQCVLLARHGKKHDIMPGNVNYRANLWALYSRGVDVIIASTACGSLQENVKPGELLFPDSVFDRTTGRKSTFFDGSFEEAPGVCHIQSHPSYNEKLRQVLISTAQKLNIDHHTSGFGVCIEGPRFSTKAESIVFKSWGASLVNMTMMPECVLAKELGIPYATTALVTDYDCWKDEEHVTMEAVMKVFAANVEKAKNLFIEAVVQISEVEWTDEIQRLKKDARNSVMVAPDVVIPHLQ</sequence>
<dbReference type="Gene3D" id="3.40.50.1580">
    <property type="entry name" value="Nucleoside phosphorylase domain"/>
    <property type="match status" value="1"/>
</dbReference>
<feature type="binding site" evidence="6">
    <location>
        <position position="188"/>
    </location>
    <ligand>
        <name>substrate</name>
    </ligand>
</feature>
<accession>A0A9P1MWU7</accession>
<dbReference type="Proteomes" id="UP001152747">
    <property type="component" value="Unassembled WGS sequence"/>
</dbReference>
<comment type="subunit">
    <text evidence="6">Homotrimer.</text>
</comment>
<evidence type="ECO:0000256" key="5">
    <source>
        <dbReference type="ARBA" id="ARBA00023242"/>
    </source>
</evidence>
<dbReference type="NCBIfam" id="TIGR01694">
    <property type="entry name" value="MTAP"/>
    <property type="match status" value="1"/>
</dbReference>
<dbReference type="InterPro" id="IPR035994">
    <property type="entry name" value="Nucleoside_phosphorylase_sf"/>
</dbReference>
<feature type="binding site" evidence="6">
    <location>
        <begin position="212"/>
        <end position="214"/>
    </location>
    <ligand>
        <name>substrate</name>
    </ligand>
</feature>
<evidence type="ECO:0000313" key="9">
    <source>
        <dbReference type="Proteomes" id="UP001152747"/>
    </source>
</evidence>
<dbReference type="GO" id="GO:0006166">
    <property type="term" value="P:purine ribonucleoside salvage"/>
    <property type="evidence" value="ECO:0007669"/>
    <property type="project" value="UniProtKB-UniRule"/>
</dbReference>
<name>A0A9P1MWU7_9PELO</name>
<protein>
    <recommendedName>
        <fullName evidence="6">S-methyl-5'-thioadenosine phosphorylase</fullName>
        <ecNumber evidence="6">2.4.2.28</ecNumber>
    </recommendedName>
    <alternativeName>
        <fullName evidence="6">5'-methylthioadenosine phosphorylase</fullName>
        <shortName evidence="6">MTA phosphorylase</shortName>
        <shortName evidence="6">MTAP</shortName>
        <shortName evidence="6">MTAPase</shortName>
    </alternativeName>
</protein>
<dbReference type="PANTHER" id="PTHR42679">
    <property type="entry name" value="S-METHYL-5'-THIOADENOSINE PHOSPHORYLASE"/>
    <property type="match status" value="1"/>
</dbReference>
<dbReference type="AlphaFoldDB" id="A0A9P1MWU7"/>
<evidence type="ECO:0000259" key="7">
    <source>
        <dbReference type="Pfam" id="PF01048"/>
    </source>
</evidence>
<dbReference type="InterPro" id="IPR000845">
    <property type="entry name" value="Nucleoside_phosphorylase_d"/>
</dbReference>
<dbReference type="EMBL" id="CANHGI010000002">
    <property type="protein sequence ID" value="CAI5441833.1"/>
    <property type="molecule type" value="Genomic_DNA"/>
</dbReference>
<dbReference type="GO" id="GO:0005634">
    <property type="term" value="C:nucleus"/>
    <property type="evidence" value="ECO:0007669"/>
    <property type="project" value="UniProtKB-SubCell"/>
</dbReference>
<keyword evidence="3 6" id="KW-0808">Transferase</keyword>
<keyword evidence="5 6" id="KW-0539">Nucleus</keyword>
<proteinExistence type="inferred from homology"/>
<feature type="site" description="Important for substrate specificity" evidence="6">
    <location>
        <position position="170"/>
    </location>
</feature>
<dbReference type="GO" id="GO:0019509">
    <property type="term" value="P:L-methionine salvage from methylthioadenosine"/>
    <property type="evidence" value="ECO:0007669"/>
    <property type="project" value="TreeGrafter"/>
</dbReference>
<organism evidence="8 9">
    <name type="scientific">Caenorhabditis angaria</name>
    <dbReference type="NCBI Taxonomy" id="860376"/>
    <lineage>
        <taxon>Eukaryota</taxon>
        <taxon>Metazoa</taxon>
        <taxon>Ecdysozoa</taxon>
        <taxon>Nematoda</taxon>
        <taxon>Chromadorea</taxon>
        <taxon>Rhabditida</taxon>
        <taxon>Rhabditina</taxon>
        <taxon>Rhabditomorpha</taxon>
        <taxon>Rhabditoidea</taxon>
        <taxon>Rhabditidae</taxon>
        <taxon>Peloderinae</taxon>
        <taxon>Caenorhabditis</taxon>
    </lineage>
</organism>
<feature type="binding site" evidence="6">
    <location>
        <position position="10"/>
    </location>
    <ligand>
        <name>phosphate</name>
        <dbReference type="ChEBI" id="CHEBI:43474"/>
    </ligand>
</feature>
<evidence type="ECO:0000313" key="8">
    <source>
        <dbReference type="EMBL" id="CAI5441833.1"/>
    </source>
</evidence>
<keyword evidence="2 6" id="KW-0328">Glycosyltransferase</keyword>
<dbReference type="InterPro" id="IPR010044">
    <property type="entry name" value="MTAP"/>
</dbReference>
<dbReference type="PANTHER" id="PTHR42679:SF2">
    <property type="entry name" value="S-METHYL-5'-THIOADENOSINE PHOSPHORYLASE"/>
    <property type="match status" value="1"/>
</dbReference>
<comment type="subcellular location">
    <subcellularLocation>
        <location evidence="6">Cytoplasm</location>
    </subcellularLocation>
    <subcellularLocation>
        <location evidence="6">Nucleus</location>
    </subcellularLocation>
</comment>
<comment type="function">
    <text evidence="6">Catalyzes the reversible phosphorylation of S-methyl-5'-thioadenosine (MTA) to adenine and 5-methylthioribose-1-phosphate. Involved in the breakdown of MTA, a major by-product of polyamine biosynthesis. Responsible for the first step in the methionine salvage pathway after MTA has been generated from S-adenosylmethionine. Has broad substrate specificity with 6-aminopurine nucleosides as preferred substrates.</text>
</comment>
<dbReference type="HAMAP" id="MF_01963">
    <property type="entry name" value="MTAP"/>
    <property type="match status" value="1"/>
</dbReference>
<dbReference type="SUPFAM" id="SSF53167">
    <property type="entry name" value="Purine and uridine phosphorylases"/>
    <property type="match status" value="1"/>
</dbReference>
<comment type="catalytic activity">
    <reaction evidence="6">
        <text>S-methyl-5'-thioadenosine + phosphate = 5-(methylsulfanyl)-alpha-D-ribose 1-phosphate + adenine</text>
        <dbReference type="Rhea" id="RHEA:11852"/>
        <dbReference type="ChEBI" id="CHEBI:16708"/>
        <dbReference type="ChEBI" id="CHEBI:17509"/>
        <dbReference type="ChEBI" id="CHEBI:43474"/>
        <dbReference type="ChEBI" id="CHEBI:58533"/>
        <dbReference type="EC" id="2.4.2.28"/>
    </reaction>
</comment>
<comment type="pathway">
    <text evidence="6">Amino-acid biosynthesis; L-methionine biosynthesis via salvage pathway; S-methyl-5-thio-alpha-D-ribose 1-phosphate from S-methyl-5'-thioadenosine (phosphorylase route): step 1/1.</text>
</comment>
<comment type="similarity">
    <text evidence="6">Belongs to the PNP/MTAP phosphorylase family. MTAP subfamily.</text>
</comment>
<dbReference type="Pfam" id="PF01048">
    <property type="entry name" value="PNP_UDP_1"/>
    <property type="match status" value="1"/>
</dbReference>
<dbReference type="InterPro" id="IPR018099">
    <property type="entry name" value="Purine_phosphorylase-2_CS"/>
</dbReference>
<keyword evidence="1 6" id="KW-0963">Cytoplasm</keyword>
<feature type="binding site" evidence="6">
    <location>
        <begin position="52"/>
        <end position="53"/>
    </location>
    <ligand>
        <name>phosphate</name>
        <dbReference type="ChEBI" id="CHEBI:43474"/>
    </ligand>
</feature>
<keyword evidence="9" id="KW-1185">Reference proteome</keyword>
<feature type="domain" description="Nucleoside phosphorylase" evidence="7">
    <location>
        <begin position="3"/>
        <end position="245"/>
    </location>
</feature>
<dbReference type="GO" id="GO:0005829">
    <property type="term" value="C:cytosol"/>
    <property type="evidence" value="ECO:0007669"/>
    <property type="project" value="TreeGrafter"/>
</dbReference>
<dbReference type="EC" id="2.4.2.28" evidence="6"/>
<feature type="site" description="Important for substrate specificity" evidence="6">
    <location>
        <position position="224"/>
    </location>
</feature>
<evidence type="ECO:0000256" key="1">
    <source>
        <dbReference type="ARBA" id="ARBA00022490"/>
    </source>
</evidence>